<dbReference type="AlphaFoldDB" id="A0AB73G847"/>
<name>A0AB73G847_9BURK</name>
<evidence type="ECO:0000313" key="1">
    <source>
        <dbReference type="EMBL" id="KVM39965.1"/>
    </source>
</evidence>
<dbReference type="EMBL" id="LOZE01000012">
    <property type="protein sequence ID" value="KVM39965.1"/>
    <property type="molecule type" value="Genomic_DNA"/>
</dbReference>
<evidence type="ECO:0000313" key="2">
    <source>
        <dbReference type="Proteomes" id="UP000061665"/>
    </source>
</evidence>
<comment type="caution">
    <text evidence="1">The sequence shown here is derived from an EMBL/GenBank/DDBJ whole genome shotgun (WGS) entry which is preliminary data.</text>
</comment>
<evidence type="ECO:0008006" key="3">
    <source>
        <dbReference type="Google" id="ProtNLM"/>
    </source>
</evidence>
<organism evidence="1 2">
    <name type="scientific">Burkholderia ubonensis</name>
    <dbReference type="NCBI Taxonomy" id="101571"/>
    <lineage>
        <taxon>Bacteria</taxon>
        <taxon>Pseudomonadati</taxon>
        <taxon>Pseudomonadota</taxon>
        <taxon>Betaproteobacteria</taxon>
        <taxon>Burkholderiales</taxon>
        <taxon>Burkholderiaceae</taxon>
        <taxon>Burkholderia</taxon>
        <taxon>Burkholderia cepacia complex</taxon>
    </lineage>
</organism>
<gene>
    <name evidence="1" type="ORF">WJ53_00920</name>
</gene>
<reference evidence="1 2" key="1">
    <citation type="submission" date="2015-11" db="EMBL/GenBank/DDBJ databases">
        <title>Expanding the genomic diversity of Burkholderia species for the development of highly accurate diagnostics.</title>
        <authorList>
            <person name="Sahl J."/>
            <person name="Keim P."/>
            <person name="Wagner D."/>
        </authorList>
    </citation>
    <scope>NUCLEOTIDE SEQUENCE [LARGE SCALE GENOMIC DNA]</scope>
    <source>
        <strain evidence="1 2">MSMB2058</strain>
    </source>
</reference>
<dbReference type="Proteomes" id="UP000061665">
    <property type="component" value="Unassembled WGS sequence"/>
</dbReference>
<dbReference type="Gene3D" id="3.40.190.10">
    <property type="entry name" value="Periplasmic binding protein-like II"/>
    <property type="match status" value="1"/>
</dbReference>
<sequence length="72" mass="7898">MNHGAAVTMIDRCTLPENWRVLGDEEGLPPLPPADLELHRSPGICDPLTGDLVSLIEAMMDERRRASIDAFA</sequence>
<accession>A0AB73G847</accession>
<proteinExistence type="predicted"/>
<protein>
    <recommendedName>
        <fullName evidence="3">LysR family transcriptional regulator</fullName>
    </recommendedName>
</protein>